<evidence type="ECO:0000313" key="4">
    <source>
        <dbReference type="Proteomes" id="UP001152797"/>
    </source>
</evidence>
<protein>
    <submittedName>
        <fullName evidence="3">EamA domain-containing protein</fullName>
    </submittedName>
</protein>
<evidence type="ECO:0000313" key="3">
    <source>
        <dbReference type="EMBL" id="CAL4774867.1"/>
    </source>
</evidence>
<evidence type="ECO:0000313" key="1">
    <source>
        <dbReference type="EMBL" id="CAI3987555.1"/>
    </source>
</evidence>
<dbReference type="EMBL" id="CAMXCT030001179">
    <property type="protein sequence ID" value="CAL4774867.1"/>
    <property type="molecule type" value="Genomic_DNA"/>
</dbReference>
<evidence type="ECO:0000313" key="2">
    <source>
        <dbReference type="EMBL" id="CAL1140930.1"/>
    </source>
</evidence>
<gene>
    <name evidence="1" type="ORF">C1SCF055_LOCUS14815</name>
</gene>
<sequence>MWKCFEKAIQGEYMTHKEAGFDCLKALSEQFKGTNQGEIREKLNGLVKQFLDAENRKQQPHLLIHLDEHRKLLCLDSATENSWREQCGQKFVTAVNEKCANFRRGAWQALTELANTRIIATYVDFPYELPGGTGESSAGCRTAVAKPVLDVAKLMEYLYQLRLPKLLEDICIHAHNKRRLATLQICLGLVLDGENTIQATSQRQSISLAGIWCEDTPSTNFLNEFADLSQKAQSAYEEYGDGNKCLKEMLTSCQKLCKETFQAHCSQLWQANVQDLLDLLLGMPETKVAGRIRAVDSGLISLWGGESLTVSLKVLLNALPFDTDCTKPYRTLFKQCQPCLRDAIFESSDDASTDVCANRILEASYMWTIAMQQYRKHEPNVRVPISGQKFTDVKLDGRIFAVERDQQGLFISVDLQGIRNLRPGVLYRAQDKHQNGTHPWADMWYATLCPCVIFFGIEADIFVLAPNLADGSLSESDKNWQIVQAASPARRQLGGWQIVQAASPARRQLGGLSQLLVWLGSDEIDKESSPQKPTQGARLNFLPFVAARKKKNSSKNKRRAEIRKC</sequence>
<name>A0A9P1C9I6_9DINO</name>
<comment type="caution">
    <text evidence="1">The sequence shown here is derived from an EMBL/GenBank/DDBJ whole genome shotgun (WGS) entry which is preliminary data.</text>
</comment>
<dbReference type="EMBL" id="CAMXCT020001179">
    <property type="protein sequence ID" value="CAL1140930.1"/>
    <property type="molecule type" value="Genomic_DNA"/>
</dbReference>
<dbReference type="Proteomes" id="UP001152797">
    <property type="component" value="Unassembled WGS sequence"/>
</dbReference>
<dbReference type="EMBL" id="CAMXCT010001179">
    <property type="protein sequence ID" value="CAI3987555.1"/>
    <property type="molecule type" value="Genomic_DNA"/>
</dbReference>
<accession>A0A9P1C9I6</accession>
<proteinExistence type="predicted"/>
<reference evidence="1" key="1">
    <citation type="submission" date="2022-10" db="EMBL/GenBank/DDBJ databases">
        <authorList>
            <person name="Chen Y."/>
            <person name="Dougan E. K."/>
            <person name="Chan C."/>
            <person name="Rhodes N."/>
            <person name="Thang M."/>
        </authorList>
    </citation>
    <scope>NUCLEOTIDE SEQUENCE</scope>
</reference>
<dbReference type="AlphaFoldDB" id="A0A9P1C9I6"/>
<organism evidence="1">
    <name type="scientific">Cladocopium goreaui</name>
    <dbReference type="NCBI Taxonomy" id="2562237"/>
    <lineage>
        <taxon>Eukaryota</taxon>
        <taxon>Sar</taxon>
        <taxon>Alveolata</taxon>
        <taxon>Dinophyceae</taxon>
        <taxon>Suessiales</taxon>
        <taxon>Symbiodiniaceae</taxon>
        <taxon>Cladocopium</taxon>
    </lineage>
</organism>
<reference evidence="2" key="2">
    <citation type="submission" date="2024-04" db="EMBL/GenBank/DDBJ databases">
        <authorList>
            <person name="Chen Y."/>
            <person name="Shah S."/>
            <person name="Dougan E. K."/>
            <person name="Thang M."/>
            <person name="Chan C."/>
        </authorList>
    </citation>
    <scope>NUCLEOTIDE SEQUENCE [LARGE SCALE GENOMIC DNA]</scope>
</reference>
<keyword evidence="4" id="KW-1185">Reference proteome</keyword>